<reference evidence="4" key="1">
    <citation type="journal article" date="2014" name="Nat. Commun.">
        <title>Genomic adaptations of the halophilic Dead Sea filamentous fungus Eurotium rubrum.</title>
        <authorList>
            <person name="Kis-Papo T."/>
            <person name="Weig A.R."/>
            <person name="Riley R."/>
            <person name="Persoh D."/>
            <person name="Salamov A."/>
            <person name="Sun H."/>
            <person name="Lipzen A."/>
            <person name="Wasser S.P."/>
            <person name="Rambold G."/>
            <person name="Grigoriev I.V."/>
            <person name="Nevo E."/>
        </authorList>
    </citation>
    <scope>NUCLEOTIDE SEQUENCE [LARGE SCALE GENOMIC DNA]</scope>
    <source>
        <strain evidence="4">CBS 135680</strain>
    </source>
</reference>
<dbReference type="InterPro" id="IPR036770">
    <property type="entry name" value="Ankyrin_rpt-contain_sf"/>
</dbReference>
<evidence type="ECO:0000256" key="2">
    <source>
        <dbReference type="ARBA" id="ARBA00023043"/>
    </source>
</evidence>
<dbReference type="InterPro" id="IPR050745">
    <property type="entry name" value="Multifunctional_regulatory"/>
</dbReference>
<keyword evidence="1" id="KW-0677">Repeat</keyword>
<dbReference type="OrthoDB" id="2980193at2759"/>
<organism evidence="3 4">
    <name type="scientific">Aspergillus ruber (strain CBS 135680)</name>
    <dbReference type="NCBI Taxonomy" id="1388766"/>
    <lineage>
        <taxon>Eukaryota</taxon>
        <taxon>Fungi</taxon>
        <taxon>Dikarya</taxon>
        <taxon>Ascomycota</taxon>
        <taxon>Pezizomycotina</taxon>
        <taxon>Eurotiomycetes</taxon>
        <taxon>Eurotiomycetidae</taxon>
        <taxon>Eurotiales</taxon>
        <taxon>Aspergillaceae</taxon>
        <taxon>Aspergillus</taxon>
        <taxon>Aspergillus subgen. Aspergillus</taxon>
    </lineage>
</organism>
<name>A0A017SAI4_ASPRC</name>
<dbReference type="Proteomes" id="UP000019804">
    <property type="component" value="Unassembled WGS sequence"/>
</dbReference>
<proteinExistence type="predicted"/>
<accession>A0A017SAI4</accession>
<dbReference type="RefSeq" id="XP_040637327.1">
    <property type="nucleotide sequence ID" value="XM_040782321.1"/>
</dbReference>
<evidence type="ECO:0000256" key="1">
    <source>
        <dbReference type="ARBA" id="ARBA00022737"/>
    </source>
</evidence>
<evidence type="ECO:0000313" key="3">
    <source>
        <dbReference type="EMBL" id="EYE93639.1"/>
    </source>
</evidence>
<sequence>MAYQLTEDDLDTQKEWGSAPVRAARNPNPAVLQALMAYYQEGLSRWEQLSQRERKFLQYYGPNEGVCGAIWGTYESPLTAAIRAKLACNVNFLLALGADCNGISAHDLSDYSVRFLRGRDAGIDVSSFASCPPRAELLATAKAKGIESQLAPLTSAELDERRVGFPRFWTEPNVPGQRLRMNTALTALEVAAQCGYEELFDIVHTAGAEDSSWRSTSETQEDSPLEIPSEAPLSKLSVSSPVHQAIASGHRSMLNKLFKTYNYCPNYRPLVAPTVALPPLSFAIAQCDLAKPGVRECISDLFAHPRLAPHLRTPVFEIHPLHFATARHDPEFLVWIAASIPGGHATAGRTALGHTLLHVAALPLTGDHTAKTRPAVERSIHCARTLDYKWLQHSQPSPRHLKYPRGRFPRSTAVTNPLKQKPMTEAEQAAQLATIKLLLEWGGFDVRTQDIDGNTALHYLAATLNVGSETVNVLRAMDGGEEVWQSSKNWCGLTPKQLMEE</sequence>
<gene>
    <name evidence="3" type="ORF">EURHEDRAFT_414052</name>
</gene>
<dbReference type="STRING" id="1388766.A0A017SAI4"/>
<protein>
    <recommendedName>
        <fullName evidence="5">Ankyrin repeat-containing domain protein</fullName>
    </recommendedName>
</protein>
<dbReference type="AlphaFoldDB" id="A0A017SAI4"/>
<dbReference type="SUPFAM" id="SSF48403">
    <property type="entry name" value="Ankyrin repeat"/>
    <property type="match status" value="1"/>
</dbReference>
<dbReference type="PANTHER" id="PTHR24189:SF50">
    <property type="entry name" value="ANKYRIN REPEAT AND SOCS BOX PROTEIN 2"/>
    <property type="match status" value="1"/>
</dbReference>
<keyword evidence="4" id="KW-1185">Reference proteome</keyword>
<evidence type="ECO:0008006" key="5">
    <source>
        <dbReference type="Google" id="ProtNLM"/>
    </source>
</evidence>
<dbReference type="EMBL" id="KK088430">
    <property type="protein sequence ID" value="EYE93639.1"/>
    <property type="molecule type" value="Genomic_DNA"/>
</dbReference>
<keyword evidence="2" id="KW-0040">ANK repeat</keyword>
<dbReference type="PANTHER" id="PTHR24189">
    <property type="entry name" value="MYOTROPHIN"/>
    <property type="match status" value="1"/>
</dbReference>
<dbReference type="HOGENOM" id="CLU_042678_0_0_1"/>
<dbReference type="Gene3D" id="1.25.40.20">
    <property type="entry name" value="Ankyrin repeat-containing domain"/>
    <property type="match status" value="2"/>
</dbReference>
<evidence type="ECO:0000313" key="4">
    <source>
        <dbReference type="Proteomes" id="UP000019804"/>
    </source>
</evidence>
<dbReference type="GeneID" id="63697445"/>